<dbReference type="PROSITE" id="PS50262">
    <property type="entry name" value="G_PROTEIN_RECEP_F1_2"/>
    <property type="match status" value="1"/>
</dbReference>
<evidence type="ECO:0000313" key="11">
    <source>
        <dbReference type="EMBL" id="CAH3112181.1"/>
    </source>
</evidence>
<dbReference type="InterPro" id="IPR000276">
    <property type="entry name" value="GPCR_Rhodpsn"/>
</dbReference>
<name>A0AAU9WH67_9CNID</name>
<evidence type="ECO:0000256" key="8">
    <source>
        <dbReference type="RuleBase" id="RU000688"/>
    </source>
</evidence>
<comment type="similarity">
    <text evidence="8">Belongs to the G-protein coupled receptor 1 family.</text>
</comment>
<keyword evidence="4 8" id="KW-0297">G-protein coupled receptor</keyword>
<feature type="transmembrane region" description="Helical" evidence="9">
    <location>
        <begin position="79"/>
        <end position="100"/>
    </location>
</feature>
<feature type="transmembrane region" description="Helical" evidence="9">
    <location>
        <begin position="121"/>
        <end position="142"/>
    </location>
</feature>
<dbReference type="SUPFAM" id="SSF81321">
    <property type="entry name" value="Family A G protein-coupled receptor-like"/>
    <property type="match status" value="1"/>
</dbReference>
<dbReference type="Gene3D" id="1.20.1070.10">
    <property type="entry name" value="Rhodopsin 7-helix transmembrane proteins"/>
    <property type="match status" value="1"/>
</dbReference>
<dbReference type="GO" id="GO:0005886">
    <property type="term" value="C:plasma membrane"/>
    <property type="evidence" value="ECO:0007669"/>
    <property type="project" value="TreeGrafter"/>
</dbReference>
<organism evidence="11 12">
    <name type="scientific">Pocillopora meandrina</name>
    <dbReference type="NCBI Taxonomy" id="46732"/>
    <lineage>
        <taxon>Eukaryota</taxon>
        <taxon>Metazoa</taxon>
        <taxon>Cnidaria</taxon>
        <taxon>Anthozoa</taxon>
        <taxon>Hexacorallia</taxon>
        <taxon>Scleractinia</taxon>
        <taxon>Astrocoeniina</taxon>
        <taxon>Pocilloporidae</taxon>
        <taxon>Pocillopora</taxon>
    </lineage>
</organism>
<comment type="subcellular location">
    <subcellularLocation>
        <location evidence="1">Membrane</location>
        <topology evidence="1">Multi-pass membrane protein</topology>
    </subcellularLocation>
</comment>
<feature type="transmembrane region" description="Helical" evidence="9">
    <location>
        <begin position="40"/>
        <end position="64"/>
    </location>
</feature>
<protein>
    <recommendedName>
        <fullName evidence="10">G-protein coupled receptors family 1 profile domain-containing protein</fullName>
    </recommendedName>
</protein>
<proteinExistence type="inferred from homology"/>
<evidence type="ECO:0000313" key="12">
    <source>
        <dbReference type="Proteomes" id="UP001159428"/>
    </source>
</evidence>
<dbReference type="Pfam" id="PF00001">
    <property type="entry name" value="7tm_1"/>
    <property type="match status" value="1"/>
</dbReference>
<keyword evidence="5 9" id="KW-0472">Membrane</keyword>
<evidence type="ECO:0000256" key="1">
    <source>
        <dbReference type="ARBA" id="ARBA00004141"/>
    </source>
</evidence>
<evidence type="ECO:0000256" key="9">
    <source>
        <dbReference type="SAM" id="Phobius"/>
    </source>
</evidence>
<evidence type="ECO:0000256" key="7">
    <source>
        <dbReference type="ARBA" id="ARBA00023224"/>
    </source>
</evidence>
<dbReference type="Proteomes" id="UP001159428">
    <property type="component" value="Unassembled WGS sequence"/>
</dbReference>
<evidence type="ECO:0000259" key="10">
    <source>
        <dbReference type="PROSITE" id="PS50262"/>
    </source>
</evidence>
<evidence type="ECO:0000256" key="3">
    <source>
        <dbReference type="ARBA" id="ARBA00022989"/>
    </source>
</evidence>
<dbReference type="GO" id="GO:0004930">
    <property type="term" value="F:G protein-coupled receptor activity"/>
    <property type="evidence" value="ECO:0007669"/>
    <property type="project" value="UniProtKB-KW"/>
</dbReference>
<sequence>MELGFTLVYAVTMIVALQGNILLIYIVWRKRETRTLTSFLFVNMAIADLLIAVFQMPSSIAHFYVSEFTGAVGKLFCRFVIYLVNVSMTASIFSLVVMAFDRHFAVIHPLKRMIWFRRAKIILPVIWIASCTLMAITPFYLMVRDSLGKCFYTDEHIPRVPFWTYLLLINYIMPLAIISCAKDMVPRNSWPT</sequence>
<dbReference type="PANTHER" id="PTHR45695:SF9">
    <property type="entry name" value="LEUCOKININ RECEPTOR"/>
    <property type="match status" value="1"/>
</dbReference>
<feature type="transmembrane region" description="Helical" evidence="9">
    <location>
        <begin position="6"/>
        <end position="28"/>
    </location>
</feature>
<gene>
    <name evidence="11" type="ORF">PMEA_00004988</name>
</gene>
<keyword evidence="3 9" id="KW-1133">Transmembrane helix</keyword>
<dbReference type="InterPro" id="IPR017452">
    <property type="entry name" value="GPCR_Rhodpsn_7TM"/>
</dbReference>
<keyword evidence="2 8" id="KW-0812">Transmembrane</keyword>
<dbReference type="EMBL" id="CALNXJ010000013">
    <property type="protein sequence ID" value="CAH3112181.1"/>
    <property type="molecule type" value="Genomic_DNA"/>
</dbReference>
<accession>A0AAU9WH67</accession>
<evidence type="ECO:0000256" key="6">
    <source>
        <dbReference type="ARBA" id="ARBA00023170"/>
    </source>
</evidence>
<keyword evidence="12" id="KW-1185">Reference proteome</keyword>
<evidence type="ECO:0000256" key="2">
    <source>
        <dbReference type="ARBA" id="ARBA00022692"/>
    </source>
</evidence>
<comment type="caution">
    <text evidence="11">The sequence shown here is derived from an EMBL/GenBank/DDBJ whole genome shotgun (WGS) entry which is preliminary data.</text>
</comment>
<keyword evidence="7 8" id="KW-0807">Transducer</keyword>
<dbReference type="PANTHER" id="PTHR45695">
    <property type="entry name" value="LEUCOKININ RECEPTOR-RELATED"/>
    <property type="match status" value="1"/>
</dbReference>
<feature type="domain" description="G-protein coupled receptors family 1 profile" evidence="10">
    <location>
        <begin position="19"/>
        <end position="192"/>
    </location>
</feature>
<evidence type="ECO:0000256" key="5">
    <source>
        <dbReference type="ARBA" id="ARBA00023136"/>
    </source>
</evidence>
<evidence type="ECO:0000256" key="4">
    <source>
        <dbReference type="ARBA" id="ARBA00023040"/>
    </source>
</evidence>
<keyword evidence="6 8" id="KW-0675">Receptor</keyword>
<reference evidence="11 12" key="1">
    <citation type="submission" date="2022-05" db="EMBL/GenBank/DDBJ databases">
        <authorList>
            <consortium name="Genoscope - CEA"/>
            <person name="William W."/>
        </authorList>
    </citation>
    <scope>NUCLEOTIDE SEQUENCE [LARGE SCALE GENOMIC DNA]</scope>
</reference>
<dbReference type="PRINTS" id="PR00237">
    <property type="entry name" value="GPCRRHODOPSN"/>
</dbReference>
<dbReference type="PROSITE" id="PS00237">
    <property type="entry name" value="G_PROTEIN_RECEP_F1_1"/>
    <property type="match status" value="1"/>
</dbReference>
<feature type="transmembrane region" description="Helical" evidence="9">
    <location>
        <begin position="162"/>
        <end position="181"/>
    </location>
</feature>
<dbReference type="AlphaFoldDB" id="A0AAU9WH67"/>